<feature type="domain" description="Pyrrolo-quinoline quinone repeat" evidence="3">
    <location>
        <begin position="508"/>
        <end position="649"/>
    </location>
</feature>
<dbReference type="Gene3D" id="2.60.40.10">
    <property type="entry name" value="Immunoglobulins"/>
    <property type="match status" value="1"/>
</dbReference>
<comment type="caution">
    <text evidence="5">The sequence shown here is derived from an EMBL/GenBank/DDBJ whole genome shotgun (WGS) entry which is preliminary data.</text>
</comment>
<dbReference type="InterPro" id="IPR011047">
    <property type="entry name" value="Quinoprotein_ADH-like_sf"/>
</dbReference>
<dbReference type="Gene3D" id="3.60.21.10">
    <property type="match status" value="1"/>
</dbReference>
<dbReference type="InterPro" id="IPR018391">
    <property type="entry name" value="PQQ_b-propeller_rpt"/>
</dbReference>
<evidence type="ECO:0000256" key="1">
    <source>
        <dbReference type="SAM" id="SignalP"/>
    </source>
</evidence>
<dbReference type="InterPro" id="IPR029052">
    <property type="entry name" value="Metallo-depent_PP-like"/>
</dbReference>
<feature type="chain" id="PRO_5001666226" evidence="1">
    <location>
        <begin position="20"/>
        <end position="818"/>
    </location>
</feature>
<dbReference type="AlphaFoldDB" id="A0A069S9B9"/>
<dbReference type="GO" id="GO:0016787">
    <property type="term" value="F:hydrolase activity"/>
    <property type="evidence" value="ECO:0007669"/>
    <property type="project" value="InterPro"/>
</dbReference>
<dbReference type="InterPro" id="IPR015943">
    <property type="entry name" value="WD40/YVTN_repeat-like_dom_sf"/>
</dbReference>
<protein>
    <submittedName>
        <fullName evidence="5">Calcineurin-like phosphoesterase family protein</fullName>
    </submittedName>
</protein>
<keyword evidence="1" id="KW-0732">Signal</keyword>
<dbReference type="Pfam" id="PF16371">
    <property type="entry name" value="MetallophosN"/>
    <property type="match status" value="1"/>
</dbReference>
<dbReference type="PATRIC" id="fig|1339352.3.peg.3091"/>
<evidence type="ECO:0000259" key="4">
    <source>
        <dbReference type="Pfam" id="PF16371"/>
    </source>
</evidence>
<proteinExistence type="predicted"/>
<evidence type="ECO:0000259" key="2">
    <source>
        <dbReference type="Pfam" id="PF00149"/>
    </source>
</evidence>
<dbReference type="Pfam" id="PF00149">
    <property type="entry name" value="Metallophos"/>
    <property type="match status" value="1"/>
</dbReference>
<dbReference type="PANTHER" id="PTHR43143:SF1">
    <property type="entry name" value="SERINE_THREONINE-PROTEIN PHOSPHATASE CPPED1"/>
    <property type="match status" value="1"/>
</dbReference>
<dbReference type="Pfam" id="PF13360">
    <property type="entry name" value="PQQ_2"/>
    <property type="match status" value="1"/>
</dbReference>
<dbReference type="PANTHER" id="PTHR43143">
    <property type="entry name" value="METALLOPHOSPHOESTERASE, CALCINEURIN SUPERFAMILY"/>
    <property type="match status" value="1"/>
</dbReference>
<feature type="domain" description="Calcineurin-like phosphoesterase N-terminal" evidence="4">
    <location>
        <begin position="36"/>
        <end position="101"/>
    </location>
</feature>
<organism evidence="5 6">
    <name type="scientific">Phocaeicola vulgatus str. 3975 RP4</name>
    <dbReference type="NCBI Taxonomy" id="1339352"/>
    <lineage>
        <taxon>Bacteria</taxon>
        <taxon>Pseudomonadati</taxon>
        <taxon>Bacteroidota</taxon>
        <taxon>Bacteroidia</taxon>
        <taxon>Bacteroidales</taxon>
        <taxon>Bacteroidaceae</taxon>
        <taxon>Phocaeicola</taxon>
    </lineage>
</organism>
<dbReference type="Proteomes" id="UP000027661">
    <property type="component" value="Unassembled WGS sequence"/>
</dbReference>
<feature type="domain" description="Calcineurin-like phosphoesterase" evidence="2">
    <location>
        <begin position="116"/>
        <end position="292"/>
    </location>
</feature>
<dbReference type="InterPro" id="IPR051918">
    <property type="entry name" value="STPP_CPPED1"/>
</dbReference>
<name>A0A069S9B9_PHOVU</name>
<dbReference type="SUPFAM" id="SSF50998">
    <property type="entry name" value="Quinoprotein alcohol dehydrogenase-like"/>
    <property type="match status" value="2"/>
</dbReference>
<dbReference type="InterPro" id="IPR004843">
    <property type="entry name" value="Calcineurin-like_PHP"/>
</dbReference>
<evidence type="ECO:0000313" key="5">
    <source>
        <dbReference type="EMBL" id="KDS48983.1"/>
    </source>
</evidence>
<sequence>MKKTFLLSCLMLAAMPVMAAYTGHVYVDKNKNGVFDQSEKPLAGIKVSDGLNVVETAADGSFTLPGHERERFIFITTPSGYKTFNRHYHKIEKKQSGYDFGLIPYSGRIRKNGSHRYIHIADTEIFNTENHADWVNNVRDYARNEQAAFIIHTGDICYEKGLKAHIKLMNTENMDCPVFYCIGNHDLVKGKYGEELFESIYGPVYYSFDAGNVHYVVTPMPGGDHAPGYTSDDVCRWLKNDLAHIRPGTPVVVFNHDLLTYEDTFIFKSKNAGSINLNEYNLKAWVYGHWHINYMKKQGDVYSVCTSSLDKGGIDHSTTAFRVMHVDSKGDFTSELRYTYLDKNICIASPAGVMASGVLPVAVNVYSSVSPVREVLYTCLADGKPVLKNKRLLQSTDWSWNGELPLSHKYVGKELTLRVTARFNNGEIAEAESNFICRTEKAVPLFSADWDNLSGNAKHSAPVSAPLNLPLQLAWTNNVGANLYMTSPLIHKGKVIVASVDEDLKGVGHVYALNGKDGTILWSCPVRNSIKNSIAVDSDIVFAQDAQGFLYAIDTETGKLCWEKQLPVNGLPALIDGLVAGEGVVYAGTGKGLCAFEARTGKQLWKNEGWGQGEGTTSTLTLGNNLLVAGAQWNALYGNDAKTGEKLWAVSDNGLRNRGASPAMHGALLYLISDKSFFILEAATGKVIVRKPLPYNVDVTSTPLLTDKEIIFGSAQKGLIALDSETLEEKWTCPVGDALVYTCPYSRQPSATIETSAVWAGDIVYVAASDGTVYGINKEDGKVVWKHATGAPMFGSVALSGNALVVSDFGGNVYLFCK</sequence>
<gene>
    <name evidence="5" type="ORF">M099_3252</name>
</gene>
<dbReference type="EMBL" id="JNHM01000079">
    <property type="protein sequence ID" value="KDS48983.1"/>
    <property type="molecule type" value="Genomic_DNA"/>
</dbReference>
<dbReference type="RefSeq" id="WP_032953216.1">
    <property type="nucleotide sequence ID" value="NZ_JNHM01000079.1"/>
</dbReference>
<accession>A0A069S9B9</accession>
<dbReference type="Gene3D" id="2.130.10.10">
    <property type="entry name" value="YVTN repeat-like/Quinoprotein amine dehydrogenase"/>
    <property type="match status" value="2"/>
</dbReference>
<dbReference type="SUPFAM" id="SSF56300">
    <property type="entry name" value="Metallo-dependent phosphatases"/>
    <property type="match status" value="1"/>
</dbReference>
<evidence type="ECO:0000313" key="6">
    <source>
        <dbReference type="Proteomes" id="UP000027661"/>
    </source>
</evidence>
<dbReference type="InterPro" id="IPR032285">
    <property type="entry name" value="Metallophos_N"/>
</dbReference>
<feature type="signal peptide" evidence="1">
    <location>
        <begin position="1"/>
        <end position="19"/>
    </location>
</feature>
<evidence type="ECO:0000259" key="3">
    <source>
        <dbReference type="Pfam" id="PF13360"/>
    </source>
</evidence>
<dbReference type="InterPro" id="IPR013783">
    <property type="entry name" value="Ig-like_fold"/>
</dbReference>
<reference evidence="5 6" key="1">
    <citation type="submission" date="2014-04" db="EMBL/GenBank/DDBJ databases">
        <authorList>
            <person name="Sears C."/>
            <person name="Carroll K."/>
            <person name="Sack B.R."/>
            <person name="Qadri F."/>
            <person name="Myers L.L."/>
            <person name="Chung G.-T."/>
            <person name="Escheverria P."/>
            <person name="Fraser C.M."/>
            <person name="Sadzewicz L."/>
            <person name="Shefchek K.A."/>
            <person name="Tallon L."/>
            <person name="Das S.P."/>
            <person name="Daugherty S."/>
            <person name="Mongodin E.F."/>
        </authorList>
    </citation>
    <scope>NUCLEOTIDE SEQUENCE [LARGE SCALE GENOMIC DNA]</scope>
    <source>
        <strain evidence="5 6">3975 RP4</strain>
    </source>
</reference>
<dbReference type="InterPro" id="IPR002372">
    <property type="entry name" value="PQQ_rpt_dom"/>
</dbReference>
<dbReference type="SMART" id="SM00564">
    <property type="entry name" value="PQQ"/>
    <property type="match status" value="6"/>
</dbReference>